<feature type="compositionally biased region" description="Basic and acidic residues" evidence="1">
    <location>
        <begin position="606"/>
        <end position="637"/>
    </location>
</feature>
<feature type="compositionally biased region" description="Basic and acidic residues" evidence="1">
    <location>
        <begin position="176"/>
        <end position="190"/>
    </location>
</feature>
<dbReference type="Proteomes" id="UP000323000">
    <property type="component" value="Chromosome 1"/>
</dbReference>
<evidence type="ECO:0000313" key="2">
    <source>
        <dbReference type="EMBL" id="TXG71523.1"/>
    </source>
</evidence>
<keyword evidence="3" id="KW-1185">Reference proteome</keyword>
<organism evidence="2 3">
    <name type="scientific">Acer yangbiense</name>
    <dbReference type="NCBI Taxonomy" id="1000413"/>
    <lineage>
        <taxon>Eukaryota</taxon>
        <taxon>Viridiplantae</taxon>
        <taxon>Streptophyta</taxon>
        <taxon>Embryophyta</taxon>
        <taxon>Tracheophyta</taxon>
        <taxon>Spermatophyta</taxon>
        <taxon>Magnoliopsida</taxon>
        <taxon>eudicotyledons</taxon>
        <taxon>Gunneridae</taxon>
        <taxon>Pentapetalae</taxon>
        <taxon>rosids</taxon>
        <taxon>malvids</taxon>
        <taxon>Sapindales</taxon>
        <taxon>Sapindaceae</taxon>
        <taxon>Hippocastanoideae</taxon>
        <taxon>Acereae</taxon>
        <taxon>Acer</taxon>
    </lineage>
</organism>
<feature type="region of interest" description="Disordered" evidence="1">
    <location>
        <begin position="560"/>
        <end position="657"/>
    </location>
</feature>
<feature type="compositionally biased region" description="Basic and acidic residues" evidence="1">
    <location>
        <begin position="340"/>
        <end position="362"/>
    </location>
</feature>
<evidence type="ECO:0000256" key="1">
    <source>
        <dbReference type="SAM" id="MobiDB-lite"/>
    </source>
</evidence>
<feature type="region of interest" description="Disordered" evidence="1">
    <location>
        <begin position="136"/>
        <end position="252"/>
    </location>
</feature>
<dbReference type="AlphaFoldDB" id="A0A5C7IQ56"/>
<feature type="compositionally biased region" description="Basic and acidic residues" evidence="1">
    <location>
        <begin position="509"/>
        <end position="534"/>
    </location>
</feature>
<gene>
    <name evidence="2" type="ORF">EZV62_000102</name>
</gene>
<feature type="compositionally biased region" description="Basic and acidic residues" evidence="1">
    <location>
        <begin position="72"/>
        <end position="89"/>
    </location>
</feature>
<accession>A0A5C7IQ56</accession>
<protein>
    <submittedName>
        <fullName evidence="2">Uncharacterized protein</fullName>
    </submittedName>
</protein>
<dbReference type="PANTHER" id="PTHR37729:SF1">
    <property type="entry name" value="NEUROFILAMENT PROTEIN-LIKE PROTEIN"/>
    <property type="match status" value="1"/>
</dbReference>
<comment type="caution">
    <text evidence="2">The sequence shown here is derived from an EMBL/GenBank/DDBJ whole genome shotgun (WGS) entry which is preliminary data.</text>
</comment>
<name>A0A5C7IQ56_9ROSI</name>
<feature type="region of interest" description="Disordered" evidence="1">
    <location>
        <begin position="509"/>
        <end position="537"/>
    </location>
</feature>
<dbReference type="PANTHER" id="PTHR37729">
    <property type="entry name" value="NEUROFILAMENT PROTEIN-LIKE PROTEIN"/>
    <property type="match status" value="1"/>
</dbReference>
<evidence type="ECO:0000313" key="3">
    <source>
        <dbReference type="Proteomes" id="UP000323000"/>
    </source>
</evidence>
<feature type="compositionally biased region" description="Basic and acidic residues" evidence="1">
    <location>
        <begin position="217"/>
        <end position="228"/>
    </location>
</feature>
<feature type="region of interest" description="Disordered" evidence="1">
    <location>
        <begin position="296"/>
        <end position="327"/>
    </location>
</feature>
<reference evidence="3" key="1">
    <citation type="journal article" date="2019" name="Gigascience">
        <title>De novo genome assembly of the endangered Acer yangbiense, a plant species with extremely small populations endemic to Yunnan Province, China.</title>
        <authorList>
            <person name="Yang J."/>
            <person name="Wariss H.M."/>
            <person name="Tao L."/>
            <person name="Zhang R."/>
            <person name="Yun Q."/>
            <person name="Hollingsworth P."/>
            <person name="Dao Z."/>
            <person name="Luo G."/>
            <person name="Guo H."/>
            <person name="Ma Y."/>
            <person name="Sun W."/>
        </authorList>
    </citation>
    <scope>NUCLEOTIDE SEQUENCE [LARGE SCALE GENOMIC DNA]</scope>
    <source>
        <strain evidence="3">cv. Malutang</strain>
    </source>
</reference>
<feature type="compositionally biased region" description="Basic and acidic residues" evidence="1">
    <location>
        <begin position="309"/>
        <end position="327"/>
    </location>
</feature>
<feature type="region of interest" description="Disordered" evidence="1">
    <location>
        <begin position="671"/>
        <end position="692"/>
    </location>
</feature>
<dbReference type="EMBL" id="VAHF01000001">
    <property type="protein sequence ID" value="TXG71523.1"/>
    <property type="molecule type" value="Genomic_DNA"/>
</dbReference>
<proteinExistence type="predicted"/>
<dbReference type="OrthoDB" id="1304274at2759"/>
<sequence length="692" mass="75555">MASHTQTVASDHALPTLVHQAVEKKVDEEIQTTKQEDDGEKGEKEKPTEESSVTELQDLPDDKNTEPPVVAEVEKVKDVPAEVDKKDADVSVSEPEASSTLDSTVEKQVVLAKPVSEAVDEQVAELKLAVEAVKEVEEETPAAEAVKEVAEETPSVEAVQKLPDEKPATEEVENLSEEKLSKETKEKLPEEPAIEAVGNLPTKETNDNLPEEPTIEAVKDVKQEKPEVEAVENLPEEKPTKETNVNLPEEPAIVEIKDVKEEKPAAEAVENPEETPTIEKVEKMQEEPAIEAVKDVKEEKSAVETVENLPEKPAIEAVEHVKEETSTIEKIENETVEEKLATETKENEPVQEKIEEKEKIENVEPISSNEAVGKPVEVSSPKQPEEVSKVEFKAEEKAEIIDEVEDKPEEQSKVIAEEIAEKIEAKLEENLEGGGTNANAVQEPAAIESSLSNNEEAQADLKEVAKDSLVSNVEKIVAGDKNGESSAVDVAKGLLKNETTVTEKVEEVIKEEKTEEKNMKNEEPIQSERSKDEGVSGAGIVAEVVERSLGAEQVIPRDVEVDKGKVEENLPTSVEPSNDKDVVEKVNATEPVGDLKEPQLNVNAEDTNKADAKLESTKEAIDDKPITKEVDDSKTSRDLPVQEVSVKPAQKSSGNIMSKVKQSIVKVKKAIIGKSPNSKSLQPEAKGDEKAN</sequence>
<feature type="region of interest" description="Disordered" evidence="1">
    <location>
        <begin position="340"/>
        <end position="391"/>
    </location>
</feature>
<feature type="region of interest" description="Disordered" evidence="1">
    <location>
        <begin position="1"/>
        <end position="105"/>
    </location>
</feature>
<feature type="region of interest" description="Disordered" evidence="1">
    <location>
        <begin position="431"/>
        <end position="459"/>
    </location>
</feature>